<dbReference type="PRINTS" id="PR00996">
    <property type="entry name" value="CHERMTFRASE"/>
</dbReference>
<dbReference type="Pfam" id="PF01739">
    <property type="entry name" value="CheR"/>
    <property type="match status" value="1"/>
</dbReference>
<dbReference type="EMBL" id="QNBC01000068">
    <property type="protein sequence ID" value="RKX65851.1"/>
    <property type="molecule type" value="Genomic_DNA"/>
</dbReference>
<evidence type="ECO:0000313" key="6">
    <source>
        <dbReference type="Proteomes" id="UP000282321"/>
    </source>
</evidence>
<dbReference type="AlphaFoldDB" id="A0A660S7A0"/>
<dbReference type="Gene3D" id="1.25.40.10">
    <property type="entry name" value="Tetratricopeptide repeat domain"/>
    <property type="match status" value="1"/>
</dbReference>
<accession>A0A660S7A0</accession>
<reference evidence="5 6" key="1">
    <citation type="submission" date="2018-06" db="EMBL/GenBank/DDBJ databases">
        <title>Extensive metabolic versatility and redundancy in microbially diverse, dynamic hydrothermal sediments.</title>
        <authorList>
            <person name="Dombrowski N."/>
            <person name="Teske A."/>
            <person name="Baker B.J."/>
        </authorList>
    </citation>
    <scope>NUCLEOTIDE SEQUENCE [LARGE SCALE GENOMIC DNA]</scope>
    <source>
        <strain evidence="5">B35_G9</strain>
    </source>
</reference>
<evidence type="ECO:0000313" key="5">
    <source>
        <dbReference type="EMBL" id="RKX65851.1"/>
    </source>
</evidence>
<gene>
    <name evidence="5" type="ORF">DRP44_05425</name>
</gene>
<evidence type="ECO:0000256" key="1">
    <source>
        <dbReference type="ARBA" id="ARBA00022603"/>
    </source>
</evidence>
<keyword evidence="3" id="KW-0949">S-adenosyl-L-methionine</keyword>
<dbReference type="GO" id="GO:0008757">
    <property type="term" value="F:S-adenosylmethionine-dependent methyltransferase activity"/>
    <property type="evidence" value="ECO:0007669"/>
    <property type="project" value="InterPro"/>
</dbReference>
<dbReference type="InterPro" id="IPR011990">
    <property type="entry name" value="TPR-like_helical_dom_sf"/>
</dbReference>
<dbReference type="InterPro" id="IPR050903">
    <property type="entry name" value="Bact_Chemotaxis_MeTrfase"/>
</dbReference>
<keyword evidence="1" id="KW-0489">Methyltransferase</keyword>
<dbReference type="SMART" id="SM00138">
    <property type="entry name" value="MeTrc"/>
    <property type="match status" value="1"/>
</dbReference>
<comment type="caution">
    <text evidence="5">The sequence shown here is derived from an EMBL/GenBank/DDBJ whole genome shotgun (WGS) entry which is preliminary data.</text>
</comment>
<dbReference type="PROSITE" id="PS50123">
    <property type="entry name" value="CHER"/>
    <property type="match status" value="1"/>
</dbReference>
<protein>
    <recommendedName>
        <fullName evidence="4">CheR-type methyltransferase domain-containing protein</fullName>
    </recommendedName>
</protein>
<sequence length="461" mass="54892">MNIDDIAKLVEERTGLLIRYNFKNILFEIINGRISMLGLNLDDYYEIMEQNIHDEFNNVVDQLTIKDTYFFRNIDIYENLRIHIIPQMLNKYEKVKIWDLGCATGEEPYSIAMLIDYFYPEFKNRFDIYACDISINAINDAKLGVYDRFSFKTETPITNYQSLYFFKRKNLYSIKGYIKKMVNFEQFNLMDIEKSKLTNYYNVILCKNVFIYMKKEASNMVLENINRLLKNDGILFIGAGEALYGEKHIFDKIYSEDGFYYVKRNKTGKDVEEIYEKIMPGKGGERGNYIGIDDIMHNYRKKEYSTVLSMIRYSYKDAPEKERKIMNMLFAFIMFNIGKYEYALETIKNNLGNYNDNEYIWIMYIYGHFNLLLGNDRKAKEIFDVVIKERKRFVPALLDMANIYFDEENYIKSKEIFLEISDLLGDYKENKLFTELMPELSLKLISEVVKSRLFFLQKLVG</sequence>
<dbReference type="PANTHER" id="PTHR24422:SF19">
    <property type="entry name" value="CHEMOTAXIS PROTEIN METHYLTRANSFERASE"/>
    <property type="match status" value="1"/>
</dbReference>
<proteinExistence type="predicted"/>
<keyword evidence="2" id="KW-0808">Transferase</keyword>
<evidence type="ECO:0000256" key="3">
    <source>
        <dbReference type="ARBA" id="ARBA00022691"/>
    </source>
</evidence>
<evidence type="ECO:0000256" key="2">
    <source>
        <dbReference type="ARBA" id="ARBA00022679"/>
    </source>
</evidence>
<dbReference type="PANTHER" id="PTHR24422">
    <property type="entry name" value="CHEMOTAXIS PROTEIN METHYLTRANSFERASE"/>
    <property type="match status" value="1"/>
</dbReference>
<dbReference type="InterPro" id="IPR000780">
    <property type="entry name" value="CheR_MeTrfase"/>
</dbReference>
<dbReference type="InterPro" id="IPR029063">
    <property type="entry name" value="SAM-dependent_MTases_sf"/>
</dbReference>
<organism evidence="5 6">
    <name type="scientific">candidate division TA06 bacterium</name>
    <dbReference type="NCBI Taxonomy" id="2250710"/>
    <lineage>
        <taxon>Bacteria</taxon>
        <taxon>Bacteria division TA06</taxon>
    </lineage>
</organism>
<dbReference type="Gene3D" id="3.40.50.150">
    <property type="entry name" value="Vaccinia Virus protein VP39"/>
    <property type="match status" value="1"/>
</dbReference>
<evidence type="ECO:0000259" key="4">
    <source>
        <dbReference type="PROSITE" id="PS50123"/>
    </source>
</evidence>
<dbReference type="InterPro" id="IPR022642">
    <property type="entry name" value="CheR_C"/>
</dbReference>
<dbReference type="SUPFAM" id="SSF48452">
    <property type="entry name" value="TPR-like"/>
    <property type="match status" value="1"/>
</dbReference>
<name>A0A660S7A0_UNCT6</name>
<dbReference type="GO" id="GO:0032259">
    <property type="term" value="P:methylation"/>
    <property type="evidence" value="ECO:0007669"/>
    <property type="project" value="UniProtKB-KW"/>
</dbReference>
<feature type="domain" description="CheR-type methyltransferase" evidence="4">
    <location>
        <begin position="1"/>
        <end position="267"/>
    </location>
</feature>
<dbReference type="SUPFAM" id="SSF53335">
    <property type="entry name" value="S-adenosyl-L-methionine-dependent methyltransferases"/>
    <property type="match status" value="1"/>
</dbReference>
<dbReference type="Proteomes" id="UP000282321">
    <property type="component" value="Unassembled WGS sequence"/>
</dbReference>